<dbReference type="AlphaFoldDB" id="A0A2T0HRU6"/>
<comment type="caution">
    <text evidence="1">The sequence shown here is derived from an EMBL/GenBank/DDBJ whole genome shotgun (WGS) entry which is preliminary data.</text>
</comment>
<evidence type="ECO:0000313" key="2">
    <source>
        <dbReference type="Proteomes" id="UP000239731"/>
    </source>
</evidence>
<sequence>MSPSAIPSSTGLATECRLSSPDSYFQLLTDACQDLDASAGHLLHAQLVLLLMNHIGDETVLREAILIARQGLKTLSVTASHPNHVHTQEART</sequence>
<dbReference type="EMBL" id="PVUH01000023">
    <property type="protein sequence ID" value="PRW85811.1"/>
    <property type="molecule type" value="Genomic_DNA"/>
</dbReference>
<accession>A0A2T0HRU6</accession>
<dbReference type="Pfam" id="PF10932">
    <property type="entry name" value="DUF2783"/>
    <property type="match status" value="1"/>
</dbReference>
<name>A0A2T0HRU6_PSEFL</name>
<dbReference type="Proteomes" id="UP000239731">
    <property type="component" value="Unassembled WGS sequence"/>
</dbReference>
<evidence type="ECO:0000313" key="1">
    <source>
        <dbReference type="EMBL" id="PRW85811.1"/>
    </source>
</evidence>
<protein>
    <submittedName>
        <fullName evidence="1">DUF2783 domain-containing protein</fullName>
    </submittedName>
</protein>
<reference evidence="1 2" key="1">
    <citation type="submission" date="2018-03" db="EMBL/GenBank/DDBJ databases">
        <title>Blue discolouration in mozzarella cheese caused by Pseudomonas fluorescens.</title>
        <authorList>
            <person name="Chiesa F."/>
            <person name="Dalmasso A."/>
            <person name="Lomonaco S."/>
        </authorList>
    </citation>
    <scope>NUCLEOTIDE SEQUENCE [LARGE SCALE GENOMIC DNA]</scope>
    <source>
        <strain evidence="1 2">11293</strain>
    </source>
</reference>
<proteinExistence type="predicted"/>
<organism evidence="1 2">
    <name type="scientific">Pseudomonas fluorescens</name>
    <dbReference type="NCBI Taxonomy" id="294"/>
    <lineage>
        <taxon>Bacteria</taxon>
        <taxon>Pseudomonadati</taxon>
        <taxon>Pseudomonadota</taxon>
        <taxon>Gammaproteobacteria</taxon>
        <taxon>Pseudomonadales</taxon>
        <taxon>Pseudomonadaceae</taxon>
        <taxon>Pseudomonas</taxon>
    </lineage>
</organism>
<dbReference type="InterPro" id="IPR021233">
    <property type="entry name" value="DUF2783"/>
</dbReference>
<gene>
    <name evidence="1" type="ORF">C7A10_26400</name>
</gene>
<dbReference type="RefSeq" id="WP_070413171.1">
    <property type="nucleotide sequence ID" value="NZ_PVUH01000023.1"/>
</dbReference>